<dbReference type="InterPro" id="IPR036388">
    <property type="entry name" value="WH-like_DNA-bd_sf"/>
</dbReference>
<dbReference type="GO" id="GO:0006367">
    <property type="term" value="P:transcription initiation at RNA polymerase II promoter"/>
    <property type="evidence" value="ECO:0007669"/>
    <property type="project" value="InterPro"/>
</dbReference>
<dbReference type="GO" id="GO:0003677">
    <property type="term" value="F:DNA binding"/>
    <property type="evidence" value="ECO:0007669"/>
    <property type="project" value="UniProtKB-KW"/>
</dbReference>
<dbReference type="PANTHER" id="PTHR13097:SF7">
    <property type="entry name" value="GENERAL TRANSCRIPTION FACTOR IIE SUBUNIT 1"/>
    <property type="match status" value="1"/>
</dbReference>
<protein>
    <recommendedName>
        <fullName evidence="4">Transcription factor E</fullName>
        <shortName evidence="4">TFE</shortName>
    </recommendedName>
    <alternativeName>
        <fullName evidence="4">TFIIE subunit alpha homolog</fullName>
    </alternativeName>
    <alternativeName>
        <fullName evidence="4">Transcription initiation factor TFIIE</fullName>
    </alternativeName>
</protein>
<name>A0A0N8KQQ5_9EURY</name>
<gene>
    <name evidence="4 6" type="primary">tfe</name>
    <name evidence="6" type="ORF">MPEBLZ_02635</name>
</gene>
<keyword evidence="2 4" id="KW-0238">DNA-binding</keyword>
<sequence>MVNFLVDLNDPVIKGYLINLVGEEGYKVVANMPEGEVTDEKIAQATGVLLNIVRRTLFILYENRLASYRRERDTDSGWLTYLWKLDLSNLNRQLELEAKKLLKNLKTKLEYEEDKVFYICEKQDGRFLFEIAAEMEFKCPFCGGELIFEENEPVIDALKQRIIKLEDLTSSSGAAA</sequence>
<dbReference type="PIRSF" id="PIRSF006373">
    <property type="entry name" value="TF_E_archaea"/>
    <property type="match status" value="1"/>
</dbReference>
<comment type="function">
    <text evidence="4">Transcription factor that plays a role in the activation of archaeal genes transcribed by RNA polymerase. Facilitates transcription initiation by enhancing TATA-box recognition by TATA-box-binding protein (Tbp), and transcription factor B (Tfb) and RNA polymerase recruitment. Not absolutely required for transcription in vitro, but particularly important in cases where Tbp or Tfb function is not optimal. It dynamically alters the nucleic acid-binding properties of RNA polymerases by stabilizing the initiation complex and destabilizing elongation complexes. Seems to translocate with the RNA polymerase following initiation and acts by binding to the non template strand of the transcription bubble in elongation complexes.</text>
</comment>
<evidence type="ECO:0000313" key="6">
    <source>
        <dbReference type="EMBL" id="KPQ42794.1"/>
    </source>
</evidence>
<comment type="domain">
    <text evidence="4">The winged helix domain is involved in binding to DNA in the preinitiation complex.</text>
</comment>
<dbReference type="EMBL" id="LKCM01000203">
    <property type="protein sequence ID" value="KPQ42794.1"/>
    <property type="molecule type" value="Genomic_DNA"/>
</dbReference>
<reference evidence="6 7" key="1">
    <citation type="submission" date="2015-09" db="EMBL/GenBank/DDBJ databases">
        <title>A metagenomics-based metabolic model of nitrate-dependent anaerobic oxidation of methane by Methanoperedens-like archaea.</title>
        <authorList>
            <person name="Arshad A."/>
            <person name="Speth D.R."/>
            <person name="De Graaf R.M."/>
            <person name="Op Den Camp H.J."/>
            <person name="Jetten M.S."/>
            <person name="Welte C.U."/>
        </authorList>
    </citation>
    <scope>NUCLEOTIDE SEQUENCE [LARGE SCALE GENOMIC DNA]</scope>
</reference>
<dbReference type="InterPro" id="IPR036390">
    <property type="entry name" value="WH_DNA-bd_sf"/>
</dbReference>
<proteinExistence type="inferred from homology"/>
<comment type="caution">
    <text evidence="6">The sequence shown here is derived from an EMBL/GenBank/DDBJ whole genome shotgun (WGS) entry which is preliminary data.</text>
</comment>
<organism evidence="6 7">
    <name type="scientific">Candidatus Methanoperedens nitratireducens</name>
    <dbReference type="NCBI Taxonomy" id="1392998"/>
    <lineage>
        <taxon>Archaea</taxon>
        <taxon>Methanobacteriati</taxon>
        <taxon>Methanobacteriota</taxon>
        <taxon>Stenosarchaea group</taxon>
        <taxon>Methanomicrobia</taxon>
        <taxon>Methanosarcinales</taxon>
        <taxon>ANME-2 cluster</taxon>
        <taxon>Candidatus Methanoperedentaceae</taxon>
        <taxon>Candidatus Methanoperedens</taxon>
    </lineage>
</organism>
<dbReference type="InterPro" id="IPR016481">
    <property type="entry name" value="TF_E_archaea"/>
</dbReference>
<dbReference type="GO" id="GO:0006355">
    <property type="term" value="P:regulation of DNA-templated transcription"/>
    <property type="evidence" value="ECO:0007669"/>
    <property type="project" value="InterPro"/>
</dbReference>
<dbReference type="SMART" id="SM00531">
    <property type="entry name" value="TFIIE"/>
    <property type="match status" value="1"/>
</dbReference>
<dbReference type="HAMAP" id="MF_01909">
    <property type="entry name" value="TFE_arch"/>
    <property type="match status" value="1"/>
</dbReference>
<dbReference type="Pfam" id="PF02002">
    <property type="entry name" value="TFIIE_alpha"/>
    <property type="match status" value="1"/>
</dbReference>
<dbReference type="InterPro" id="IPR024550">
    <property type="entry name" value="TFIIEa/SarR/Rpc3_HTH_dom"/>
</dbReference>
<dbReference type="Gene3D" id="1.10.10.10">
    <property type="entry name" value="Winged helix-like DNA-binding domain superfamily/Winged helix DNA-binding domain"/>
    <property type="match status" value="1"/>
</dbReference>
<dbReference type="SUPFAM" id="SSF46785">
    <property type="entry name" value="Winged helix' DNA-binding domain"/>
    <property type="match status" value="1"/>
</dbReference>
<dbReference type="InterPro" id="IPR017919">
    <property type="entry name" value="TFIIE/TFIIEa_HTH"/>
</dbReference>
<dbReference type="InterPro" id="IPR002853">
    <property type="entry name" value="TFIIE_asu"/>
</dbReference>
<evidence type="ECO:0000256" key="1">
    <source>
        <dbReference type="ARBA" id="ARBA00023015"/>
    </source>
</evidence>
<evidence type="ECO:0000259" key="5">
    <source>
        <dbReference type="PROSITE" id="PS51344"/>
    </source>
</evidence>
<dbReference type="PATRIC" id="fig|1719120.3.peg.2874"/>
<evidence type="ECO:0000256" key="3">
    <source>
        <dbReference type="ARBA" id="ARBA00023163"/>
    </source>
</evidence>
<dbReference type="PANTHER" id="PTHR13097">
    <property type="entry name" value="TRANSCRIPTION INITIATION FACTOR IIE, ALPHA SUBUNIT"/>
    <property type="match status" value="1"/>
</dbReference>
<feature type="domain" description="HTH TFE/IIEalpha-type" evidence="5">
    <location>
        <begin position="9"/>
        <end position="91"/>
    </location>
</feature>
<accession>A0A0N8KQQ5</accession>
<dbReference type="PROSITE" id="PS51344">
    <property type="entry name" value="HTH_TFE_IIE"/>
    <property type="match status" value="1"/>
</dbReference>
<dbReference type="Proteomes" id="UP000050360">
    <property type="component" value="Unassembled WGS sequence"/>
</dbReference>
<comment type="subunit">
    <text evidence="4">Monomer. Interaction with RNA polymerase subunits RpoF and RpoE is necessary for Tfe stimulatory transcription activity. Able to interact with Tbp and RNA polymerase in the absence of DNA promoter. Interacts both with the preinitiation and elongation complexes.</text>
</comment>
<evidence type="ECO:0000256" key="2">
    <source>
        <dbReference type="ARBA" id="ARBA00023125"/>
    </source>
</evidence>
<keyword evidence="1 4" id="KW-0805">Transcription regulation</keyword>
<comment type="similarity">
    <text evidence="4">Belongs to the TFE family.</text>
</comment>
<evidence type="ECO:0000313" key="7">
    <source>
        <dbReference type="Proteomes" id="UP000050360"/>
    </source>
</evidence>
<dbReference type="InterPro" id="IPR039997">
    <property type="entry name" value="TFE"/>
</dbReference>
<keyword evidence="3 4" id="KW-0804">Transcription</keyword>
<evidence type="ECO:0000256" key="4">
    <source>
        <dbReference type="HAMAP-Rule" id="MF_01909"/>
    </source>
</evidence>
<dbReference type="AlphaFoldDB" id="A0A0N8KQQ5"/>